<keyword evidence="4" id="KW-1185">Reference proteome</keyword>
<dbReference type="Pfam" id="PF03808">
    <property type="entry name" value="Glyco_tran_WecG"/>
    <property type="match status" value="1"/>
</dbReference>
<dbReference type="CDD" id="cd06533">
    <property type="entry name" value="Glyco_transf_WecG_TagA"/>
    <property type="match status" value="1"/>
</dbReference>
<dbReference type="RefSeq" id="WP_089238103.1">
    <property type="nucleotide sequence ID" value="NZ_FZOK01000003.1"/>
</dbReference>
<name>A0A239BI22_9BACT</name>
<protein>
    <submittedName>
        <fullName evidence="3">N-acetylglucosaminyldiphosphoundecaprenol N-acetyl-beta-D-mannosaminyltransferase</fullName>
    </submittedName>
</protein>
<evidence type="ECO:0000256" key="1">
    <source>
        <dbReference type="ARBA" id="ARBA00022676"/>
    </source>
</evidence>
<evidence type="ECO:0000313" key="3">
    <source>
        <dbReference type="EMBL" id="SNS07466.1"/>
    </source>
</evidence>
<dbReference type="PANTHER" id="PTHR34136:SF1">
    <property type="entry name" value="UDP-N-ACETYL-D-MANNOSAMINURONIC ACID TRANSFERASE"/>
    <property type="match status" value="1"/>
</dbReference>
<organism evidence="3 4">
    <name type="scientific">Belliella buryatensis</name>
    <dbReference type="NCBI Taxonomy" id="1500549"/>
    <lineage>
        <taxon>Bacteria</taxon>
        <taxon>Pseudomonadati</taxon>
        <taxon>Bacteroidota</taxon>
        <taxon>Cytophagia</taxon>
        <taxon>Cytophagales</taxon>
        <taxon>Cyclobacteriaceae</taxon>
        <taxon>Belliella</taxon>
    </lineage>
</organism>
<reference evidence="4" key="1">
    <citation type="submission" date="2017-06" db="EMBL/GenBank/DDBJ databases">
        <authorList>
            <person name="Varghese N."/>
            <person name="Submissions S."/>
        </authorList>
    </citation>
    <scope>NUCLEOTIDE SEQUENCE [LARGE SCALE GENOMIC DNA]</scope>
    <source>
        <strain evidence="4">5C</strain>
    </source>
</reference>
<dbReference type="AlphaFoldDB" id="A0A239BI22"/>
<dbReference type="PANTHER" id="PTHR34136">
    <property type="match status" value="1"/>
</dbReference>
<accession>A0A239BI22</accession>
<dbReference type="EMBL" id="FZOK01000003">
    <property type="protein sequence ID" value="SNS07466.1"/>
    <property type="molecule type" value="Genomic_DNA"/>
</dbReference>
<evidence type="ECO:0000256" key="2">
    <source>
        <dbReference type="ARBA" id="ARBA00022679"/>
    </source>
</evidence>
<dbReference type="GO" id="GO:0016758">
    <property type="term" value="F:hexosyltransferase activity"/>
    <property type="evidence" value="ECO:0007669"/>
    <property type="project" value="TreeGrafter"/>
</dbReference>
<dbReference type="NCBIfam" id="TIGR00696">
    <property type="entry name" value="wecG_tagA_cpsF"/>
    <property type="match status" value="1"/>
</dbReference>
<gene>
    <name evidence="3" type="ORF">SAMN06295967_1033</name>
</gene>
<evidence type="ECO:0000313" key="4">
    <source>
        <dbReference type="Proteomes" id="UP000198480"/>
    </source>
</evidence>
<dbReference type="OrthoDB" id="9771846at2"/>
<keyword evidence="2 3" id="KW-0808">Transferase</keyword>
<proteinExistence type="predicted"/>
<dbReference type="Proteomes" id="UP000198480">
    <property type="component" value="Unassembled WGS sequence"/>
</dbReference>
<dbReference type="InterPro" id="IPR004629">
    <property type="entry name" value="WecG_TagA_CpsF"/>
</dbReference>
<keyword evidence="1" id="KW-0328">Glycosyltransferase</keyword>
<sequence>MDQILLQKYKTVDLLGFSIFCDPLSRIDFNRRTVINTINPHSYHITLQDETFRRSLEVSDILLPDGIGIVIANKLINKTKIQKIAGFDLFMHILESKKSEPIKCFFLGSSSQTLKKIGARLSREYPNVVFASFSPPFTKDFTDEDNDEIVGYINSFNPDFLFVGMTAPKQEKWTNSNLKNLNVNVICNIGAVFDFYAGTTKRAPSYMVNNGLEWLHRSLHSTRLLRRTLTTSPLFLHYIFLEYMRQLVGSRGSNVNEADTHSAHGFQGKS</sequence>